<dbReference type="InterPro" id="IPR003601">
    <property type="entry name" value="Topo_IA_2"/>
</dbReference>
<comment type="caution">
    <text evidence="4">The sequence shown here is derived from an EMBL/GenBank/DDBJ whole genome shotgun (WGS) entry which is preliminary data.</text>
</comment>
<proteinExistence type="predicted"/>
<evidence type="ECO:0000313" key="4">
    <source>
        <dbReference type="EMBL" id="GAI68696.1"/>
    </source>
</evidence>
<evidence type="ECO:0000256" key="1">
    <source>
        <dbReference type="ARBA" id="ARBA00023235"/>
    </source>
</evidence>
<dbReference type="Pfam" id="PF01751">
    <property type="entry name" value="Toprim"/>
    <property type="match status" value="1"/>
</dbReference>
<dbReference type="InterPro" id="IPR034149">
    <property type="entry name" value="TOPRIM_TopoI"/>
</dbReference>
<dbReference type="GO" id="GO:0006265">
    <property type="term" value="P:DNA topological change"/>
    <property type="evidence" value="ECO:0007669"/>
    <property type="project" value="InterPro"/>
</dbReference>
<dbReference type="SUPFAM" id="SSF56712">
    <property type="entry name" value="Prokaryotic type I DNA topoisomerase"/>
    <property type="match status" value="1"/>
</dbReference>
<dbReference type="AlphaFoldDB" id="X1RNZ3"/>
<dbReference type="PANTHER" id="PTHR42785">
    <property type="entry name" value="DNA TOPOISOMERASE, TYPE IA, CORE"/>
    <property type="match status" value="1"/>
</dbReference>
<dbReference type="InterPro" id="IPR000380">
    <property type="entry name" value="Topo_IA"/>
</dbReference>
<dbReference type="GO" id="GO:0003917">
    <property type="term" value="F:DNA topoisomerase type I (single strand cut, ATP-independent) activity"/>
    <property type="evidence" value="ECO:0007669"/>
    <property type="project" value="InterPro"/>
</dbReference>
<evidence type="ECO:0000259" key="3">
    <source>
        <dbReference type="PROSITE" id="PS52039"/>
    </source>
</evidence>
<reference evidence="4" key="1">
    <citation type="journal article" date="2014" name="Front. Microbiol.">
        <title>High frequency of phylogenetically diverse reductive dehalogenase-homologous genes in deep subseafloor sedimentary metagenomes.</title>
        <authorList>
            <person name="Kawai M."/>
            <person name="Futagami T."/>
            <person name="Toyoda A."/>
            <person name="Takaki Y."/>
            <person name="Nishi S."/>
            <person name="Hori S."/>
            <person name="Arai W."/>
            <person name="Tsubouchi T."/>
            <person name="Morono Y."/>
            <person name="Uchiyama I."/>
            <person name="Ito T."/>
            <person name="Fujiyama A."/>
            <person name="Inagaki F."/>
            <person name="Takami H."/>
        </authorList>
    </citation>
    <scope>NUCLEOTIDE SEQUENCE</scope>
    <source>
        <strain evidence="4">Expedition CK06-06</strain>
    </source>
</reference>
<dbReference type="Gene3D" id="1.10.460.10">
    <property type="entry name" value="Topoisomerase I, domain 2"/>
    <property type="match status" value="1"/>
</dbReference>
<feature type="non-terminal residue" evidence="4">
    <location>
        <position position="1"/>
    </location>
</feature>
<dbReference type="InterPro" id="IPR023405">
    <property type="entry name" value="Topo_IA_core_domain"/>
</dbReference>
<evidence type="ECO:0000259" key="2">
    <source>
        <dbReference type="PROSITE" id="PS50880"/>
    </source>
</evidence>
<dbReference type="Pfam" id="PF01131">
    <property type="entry name" value="Topoisom_bac"/>
    <property type="match status" value="1"/>
</dbReference>
<organism evidence="4">
    <name type="scientific">marine sediment metagenome</name>
    <dbReference type="NCBI Taxonomy" id="412755"/>
    <lineage>
        <taxon>unclassified sequences</taxon>
        <taxon>metagenomes</taxon>
        <taxon>ecological metagenomes</taxon>
    </lineage>
</organism>
<dbReference type="PRINTS" id="PR00417">
    <property type="entry name" value="PRTPISMRASEI"/>
</dbReference>
<name>X1RNZ3_9ZZZZ</name>
<dbReference type="InterPro" id="IPR013497">
    <property type="entry name" value="Topo_IA_cen"/>
</dbReference>
<dbReference type="InterPro" id="IPR013824">
    <property type="entry name" value="Topo_IA_cen_sub1"/>
</dbReference>
<feature type="non-terminal residue" evidence="4">
    <location>
        <position position="260"/>
    </location>
</feature>
<feature type="domain" description="Toprim" evidence="2">
    <location>
        <begin position="6"/>
        <end position="121"/>
    </location>
</feature>
<sequence length="260" mass="29336">IRKMAKSLVIVESPAKVKTITKFLGQEFKVLACMGHVRGLPSRSGSVDVNNDFEPHYEIIPQSAKHVTQIKKTISSCEKIYLATDLDREGEAIAWHLVEALGLNNRKKDRIAIKRITFHEITEQAVSEAIKHPRKISKPLVDAQQARVVLDYLYGFNLSPFLWRKVRFGLSAGRVQSPALRMICERELEIQAFNEQEYWSITAGLSSSEAPTPETTFKAQLIEIAGKKLGKLEIKKEAEAKGIIKILKNASFQVKKIQKK</sequence>
<dbReference type="PROSITE" id="PS50880">
    <property type="entry name" value="TOPRIM"/>
    <property type="match status" value="1"/>
</dbReference>
<gene>
    <name evidence="4" type="ORF">S12H4_11207</name>
</gene>
<dbReference type="CDD" id="cd03363">
    <property type="entry name" value="TOPRIM_TopoIA_TopoI"/>
    <property type="match status" value="1"/>
</dbReference>
<dbReference type="PANTHER" id="PTHR42785:SF1">
    <property type="entry name" value="DNA TOPOISOMERASE"/>
    <property type="match status" value="1"/>
</dbReference>
<accession>X1RNZ3</accession>
<dbReference type="InterPro" id="IPR006171">
    <property type="entry name" value="TOPRIM_dom"/>
</dbReference>
<dbReference type="SMART" id="SM00436">
    <property type="entry name" value="TOP1Bc"/>
    <property type="match status" value="1"/>
</dbReference>
<keyword evidence="1" id="KW-0413">Isomerase</keyword>
<dbReference type="EMBL" id="BARW01004980">
    <property type="protein sequence ID" value="GAI68696.1"/>
    <property type="molecule type" value="Genomic_DNA"/>
</dbReference>
<dbReference type="GO" id="GO:0003677">
    <property type="term" value="F:DNA binding"/>
    <property type="evidence" value="ECO:0007669"/>
    <property type="project" value="InterPro"/>
</dbReference>
<dbReference type="SMART" id="SM00493">
    <property type="entry name" value="TOPRIM"/>
    <property type="match status" value="1"/>
</dbReference>
<dbReference type="PROSITE" id="PS52039">
    <property type="entry name" value="TOPO_IA_2"/>
    <property type="match status" value="1"/>
</dbReference>
<protein>
    <submittedName>
        <fullName evidence="4">Uncharacterized protein</fullName>
    </submittedName>
</protein>
<feature type="domain" description="Topo IA-type catalytic" evidence="3">
    <location>
        <begin position="137"/>
        <end position="260"/>
    </location>
</feature>
<dbReference type="Gene3D" id="3.40.50.140">
    <property type="match status" value="1"/>
</dbReference>